<comment type="similarity">
    <text evidence="1">Belongs to the 4-hydroxybenzoyl-CoA thioesterase family.</text>
</comment>
<dbReference type="EC" id="3.1.2.-" evidence="3"/>
<evidence type="ECO:0000256" key="1">
    <source>
        <dbReference type="ARBA" id="ARBA00005953"/>
    </source>
</evidence>
<dbReference type="InterPro" id="IPR029069">
    <property type="entry name" value="HotDog_dom_sf"/>
</dbReference>
<accession>A0A9X2PW99</accession>
<dbReference type="InterPro" id="IPR050563">
    <property type="entry name" value="4-hydroxybenzoyl-CoA_TE"/>
</dbReference>
<dbReference type="PANTHER" id="PTHR31793:SF27">
    <property type="entry name" value="NOVEL THIOESTERASE SUPERFAMILY DOMAIN AND SAPOSIN A-TYPE DOMAIN CONTAINING PROTEIN (0610012H03RIK)"/>
    <property type="match status" value="1"/>
</dbReference>
<dbReference type="CDD" id="cd00586">
    <property type="entry name" value="4HBT"/>
    <property type="match status" value="1"/>
</dbReference>
<dbReference type="PROSITE" id="PS01328">
    <property type="entry name" value="4HBCOA_THIOESTERASE"/>
    <property type="match status" value="1"/>
</dbReference>
<dbReference type="Gene3D" id="3.10.129.10">
    <property type="entry name" value="Hotdog Thioesterase"/>
    <property type="match status" value="1"/>
</dbReference>
<evidence type="ECO:0000313" key="4">
    <source>
        <dbReference type="Proteomes" id="UP001155027"/>
    </source>
</evidence>
<dbReference type="SUPFAM" id="SSF54637">
    <property type="entry name" value="Thioesterase/thiol ester dehydrase-isomerase"/>
    <property type="match status" value="1"/>
</dbReference>
<dbReference type="InterPro" id="IPR008272">
    <property type="entry name" value="HB-CoA_thioesterase_AS"/>
</dbReference>
<dbReference type="AlphaFoldDB" id="A0A9X2PW99"/>
<proteinExistence type="inferred from homology"/>
<sequence>MAYTYSHAHRVRYRECDPMGVVYHTHYLDYFEVARTEALRHAGVRYRDLEANGIIMPVVHVEVDYHGPAHYDDPLVVDAHFTQMPTVRVPIDYTVYREGDDDALVTGHTTLCFTDAEARRPTSPPETVHEAFAPLLEE</sequence>
<dbReference type="PANTHER" id="PTHR31793">
    <property type="entry name" value="4-HYDROXYBENZOYL-COA THIOESTERASE FAMILY MEMBER"/>
    <property type="match status" value="1"/>
</dbReference>
<evidence type="ECO:0000256" key="2">
    <source>
        <dbReference type="ARBA" id="ARBA00022801"/>
    </source>
</evidence>
<name>A0A9X2PW99_9BACT</name>
<dbReference type="EMBL" id="JANUAU010000004">
    <property type="protein sequence ID" value="MCS3677689.1"/>
    <property type="molecule type" value="Genomic_DNA"/>
</dbReference>
<gene>
    <name evidence="3" type="ORF">GGP71_001612</name>
</gene>
<comment type="caution">
    <text evidence="3">The sequence shown here is derived from an EMBL/GenBank/DDBJ whole genome shotgun (WGS) entry which is preliminary data.</text>
</comment>
<dbReference type="RefSeq" id="WP_183956928.1">
    <property type="nucleotide sequence ID" value="NZ_CALTSG010000001.1"/>
</dbReference>
<protein>
    <submittedName>
        <fullName evidence="3">Acyl-CoA thioester hydrolase</fullName>
        <ecNumber evidence="3">3.1.2.-</ecNumber>
    </submittedName>
</protein>
<dbReference type="Proteomes" id="UP001155027">
    <property type="component" value="Unassembled WGS sequence"/>
</dbReference>
<dbReference type="NCBIfam" id="TIGR00051">
    <property type="entry name" value="YbgC/FadM family acyl-CoA thioesterase"/>
    <property type="match status" value="1"/>
</dbReference>
<dbReference type="PIRSF" id="PIRSF003230">
    <property type="entry name" value="YbgC"/>
    <property type="match status" value="1"/>
</dbReference>
<keyword evidence="2 3" id="KW-0378">Hydrolase</keyword>
<dbReference type="GO" id="GO:0047617">
    <property type="term" value="F:fatty acyl-CoA hydrolase activity"/>
    <property type="evidence" value="ECO:0007669"/>
    <property type="project" value="TreeGrafter"/>
</dbReference>
<dbReference type="InterPro" id="IPR006684">
    <property type="entry name" value="YbgC/YbaW"/>
</dbReference>
<reference evidence="3" key="1">
    <citation type="submission" date="2022-08" db="EMBL/GenBank/DDBJ databases">
        <title>Genomic Encyclopedia of Type Strains, Phase V (KMG-V): Genome sequencing to study the core and pangenomes of soil and plant-associated prokaryotes.</title>
        <authorList>
            <person name="Whitman W."/>
        </authorList>
    </citation>
    <scope>NUCLEOTIDE SEQUENCE</scope>
    <source>
        <strain evidence="3">0</strain>
    </source>
</reference>
<dbReference type="Pfam" id="PF13279">
    <property type="entry name" value="4HBT_2"/>
    <property type="match status" value="1"/>
</dbReference>
<organism evidence="3 4">
    <name type="scientific">Salinibacter ruber</name>
    <dbReference type="NCBI Taxonomy" id="146919"/>
    <lineage>
        <taxon>Bacteria</taxon>
        <taxon>Pseudomonadati</taxon>
        <taxon>Rhodothermota</taxon>
        <taxon>Rhodothermia</taxon>
        <taxon>Rhodothermales</taxon>
        <taxon>Salinibacteraceae</taxon>
        <taxon>Salinibacter</taxon>
    </lineage>
</organism>
<evidence type="ECO:0000313" key="3">
    <source>
        <dbReference type="EMBL" id="MCS3677689.1"/>
    </source>
</evidence>